<dbReference type="InterPro" id="IPR028348">
    <property type="entry name" value="FAD-binding_protein"/>
</dbReference>
<dbReference type="SUPFAM" id="SSF51905">
    <property type="entry name" value="FAD/NAD(P)-binding domain"/>
    <property type="match status" value="1"/>
</dbReference>
<dbReference type="Proteomes" id="UP001271723">
    <property type="component" value="Unassembled WGS sequence"/>
</dbReference>
<gene>
    <name evidence="2" type="ORF">PV517_35510</name>
</gene>
<sequence length="474" mass="50227">MPLPSTSAFSGRPTQYDTLVIGAGPAGLLAALRAGAPTGGVLVLDQGDDIDGRIRARELGQDEKRTITSGFGGAGMFSDGKLCLSHRIGSTISHRFPPHEVEARQYAIDEIFRGGEDAPLHGADDVRAAELAERAAAENLEYLHYPVRHVGSDQLMRMTSALRQRVEAVAPVFCGIRCTEVRPSPVANHRWEVRVTGNNWAEPMPLYADNVVLAPGKIGAAWLRALGNTLGLSRKKAQPKLGFRLEGPREFLDLLLKVATDPKVIWKPGAGAEVRTHCVCFGGDVVPAQYQDLTLVGGHSTSDHGHDRSNTAVLATAGDAFPLSTEHVRDLVARMNTATGGRVMAQTLGDFLAGVPTTGSVLGAAHGFVPSIPDAVPGNLAALYPQPIVALLRDYLHRLARLCPQALNPSNMLYGPAVERWADRFEVGDDMQAPGHPGLYLVGDGPGLTGGIIGAADSGWLAGDAIAARRSVNA</sequence>
<feature type="domain" description="FAD-dependent protein C-terminal" evidence="1">
    <location>
        <begin position="269"/>
        <end position="415"/>
    </location>
</feature>
<dbReference type="EMBL" id="JARAVY010000017">
    <property type="protein sequence ID" value="MDX2913963.1"/>
    <property type="molecule type" value="Genomic_DNA"/>
</dbReference>
<accession>A0ABU4LED2</accession>
<dbReference type="InterPro" id="IPR036188">
    <property type="entry name" value="FAD/NAD-bd_sf"/>
</dbReference>
<name>A0ABU4LED2_9ACTN</name>
<dbReference type="PANTHER" id="PTHR43106">
    <property type="entry name" value="DEHYDROGENASE-RELATED"/>
    <property type="match status" value="1"/>
</dbReference>
<dbReference type="Pfam" id="PF21688">
    <property type="entry name" value="FAD-depend_C"/>
    <property type="match status" value="1"/>
</dbReference>
<dbReference type="Gene3D" id="3.50.50.60">
    <property type="entry name" value="FAD/NAD(P)-binding domain"/>
    <property type="match status" value="1"/>
</dbReference>
<organism evidence="2 3">
    <name type="scientific">Streptomyces griseiscabiei</name>
    <dbReference type="NCBI Taxonomy" id="2993540"/>
    <lineage>
        <taxon>Bacteria</taxon>
        <taxon>Bacillati</taxon>
        <taxon>Actinomycetota</taxon>
        <taxon>Actinomycetes</taxon>
        <taxon>Kitasatosporales</taxon>
        <taxon>Streptomycetaceae</taxon>
        <taxon>Streptomyces</taxon>
    </lineage>
</organism>
<evidence type="ECO:0000259" key="1">
    <source>
        <dbReference type="Pfam" id="PF21688"/>
    </source>
</evidence>
<reference evidence="2 3" key="1">
    <citation type="journal article" date="2023" name="Microb. Genom.">
        <title>Mesoterricola silvestris gen. nov., sp. nov., Mesoterricola sediminis sp. nov., Geothrix oryzae sp. nov., Geothrix edaphica sp. nov., Geothrix rubra sp. nov., and Geothrix limicola sp. nov., six novel members of Acidobacteriota isolated from soils.</title>
        <authorList>
            <person name="Weisberg A.J."/>
            <person name="Pearce E."/>
            <person name="Kramer C.G."/>
            <person name="Chang J.H."/>
            <person name="Clarke C.R."/>
        </authorList>
    </citation>
    <scope>NUCLEOTIDE SEQUENCE [LARGE SCALE GENOMIC DNA]</scope>
    <source>
        <strain evidence="2 3">NRRL_B-2795</strain>
    </source>
</reference>
<keyword evidence="3" id="KW-1185">Reference proteome</keyword>
<proteinExistence type="predicted"/>
<evidence type="ECO:0000313" key="2">
    <source>
        <dbReference type="EMBL" id="MDX2913963.1"/>
    </source>
</evidence>
<evidence type="ECO:0000313" key="3">
    <source>
        <dbReference type="Proteomes" id="UP001271723"/>
    </source>
</evidence>
<dbReference type="InterPro" id="IPR049516">
    <property type="entry name" value="FAD-depend_C"/>
</dbReference>
<dbReference type="PANTHER" id="PTHR43106:SF1">
    <property type="entry name" value="DEHYDROGENASE-RELATED"/>
    <property type="match status" value="1"/>
</dbReference>
<comment type="caution">
    <text evidence="2">The sequence shown here is derived from an EMBL/GenBank/DDBJ whole genome shotgun (WGS) entry which is preliminary data.</text>
</comment>
<dbReference type="RefSeq" id="WP_086757370.1">
    <property type="nucleotide sequence ID" value="NZ_JAGJBZ010000005.1"/>
</dbReference>
<protein>
    <submittedName>
        <fullName evidence="2">Dehydrogenase</fullName>
    </submittedName>
</protein>
<dbReference type="PIRSF" id="PIRSF038984">
    <property type="entry name" value="FAD_binding_protein"/>
    <property type="match status" value="1"/>
</dbReference>